<comment type="caution">
    <text evidence="2">The sequence shown here is derived from an EMBL/GenBank/DDBJ whole genome shotgun (WGS) entry which is preliminary data.</text>
</comment>
<gene>
    <name evidence="2" type="ORF">RF55_14207</name>
</gene>
<keyword evidence="3" id="KW-1185">Reference proteome</keyword>
<dbReference type="OrthoDB" id="2499658at2759"/>
<dbReference type="STRING" id="67767.A0A0J7K8W4"/>
<evidence type="ECO:0000313" key="3">
    <source>
        <dbReference type="Proteomes" id="UP000036403"/>
    </source>
</evidence>
<organism evidence="2 3">
    <name type="scientific">Lasius niger</name>
    <name type="common">Black garden ant</name>
    <dbReference type="NCBI Taxonomy" id="67767"/>
    <lineage>
        <taxon>Eukaryota</taxon>
        <taxon>Metazoa</taxon>
        <taxon>Ecdysozoa</taxon>
        <taxon>Arthropoda</taxon>
        <taxon>Hexapoda</taxon>
        <taxon>Insecta</taxon>
        <taxon>Pterygota</taxon>
        <taxon>Neoptera</taxon>
        <taxon>Endopterygota</taxon>
        <taxon>Hymenoptera</taxon>
        <taxon>Apocrita</taxon>
        <taxon>Aculeata</taxon>
        <taxon>Formicoidea</taxon>
        <taxon>Formicidae</taxon>
        <taxon>Formicinae</taxon>
        <taxon>Lasius</taxon>
        <taxon>Lasius</taxon>
    </lineage>
</organism>
<evidence type="ECO:0000256" key="1">
    <source>
        <dbReference type="SAM" id="MobiDB-lite"/>
    </source>
</evidence>
<proteinExistence type="predicted"/>
<dbReference type="AlphaFoldDB" id="A0A0J7K8W4"/>
<dbReference type="EMBL" id="LBMM01011602">
    <property type="protein sequence ID" value="KMQ86744.1"/>
    <property type="molecule type" value="Genomic_DNA"/>
</dbReference>
<evidence type="ECO:0000313" key="2">
    <source>
        <dbReference type="EMBL" id="KMQ86744.1"/>
    </source>
</evidence>
<sequence length="117" mass="12747">MNNWTFIIWLQTPRQDDRTTSSPGGAPSNHTPALSPSPVGDAPLGRALMEAALQQQAATGAQPPLVVTPSGYWVDGTDHRHTLDSAGRALLPAQPAWQPRIDQDDTAKCYRRFFVGR</sequence>
<protein>
    <submittedName>
        <fullName evidence="2">Rap1 gtpase-activating</fullName>
    </submittedName>
</protein>
<dbReference type="Proteomes" id="UP000036403">
    <property type="component" value="Unassembled WGS sequence"/>
</dbReference>
<accession>A0A0J7K8W4</accession>
<feature type="region of interest" description="Disordered" evidence="1">
    <location>
        <begin position="11"/>
        <end position="44"/>
    </location>
</feature>
<name>A0A0J7K8W4_LASNI</name>
<dbReference type="PaxDb" id="67767-A0A0J7K8W4"/>
<feature type="non-terminal residue" evidence="2">
    <location>
        <position position="117"/>
    </location>
</feature>
<feature type="compositionally biased region" description="Polar residues" evidence="1">
    <location>
        <begin position="20"/>
        <end position="34"/>
    </location>
</feature>
<reference evidence="2 3" key="1">
    <citation type="submission" date="2015-04" db="EMBL/GenBank/DDBJ databases">
        <title>Lasius niger genome sequencing.</title>
        <authorList>
            <person name="Konorov E.A."/>
            <person name="Nikitin M.A."/>
            <person name="Kirill M.V."/>
            <person name="Chang P."/>
        </authorList>
    </citation>
    <scope>NUCLEOTIDE SEQUENCE [LARGE SCALE GENOMIC DNA]</scope>
    <source>
        <tissue evidence="2">Whole</tissue>
    </source>
</reference>